<sequence>MNSVIKAMSAGIILAVASSAVFAGGHKNAMKDPKQMEAFLDKKLDKTTGLEGQETALGEGVLAMVKDMTPKAKELDPAVMGHYVNMAVKTMNHQKAYQHEFNDALVKLHLTAVSFAKDQGMYKELVDNDIKTTEFMMKRIAAGIKMTGRKDYALKAVFEQTTCFYQLVDDLKWTSPTSVSYTSPYGHVLKVSQKVGIFKNLTEKEVHDNYTIPRYKRYGEIMGVELAVSDLGENGEVTVSIVE</sequence>
<name>A0A1X9N5P3_9GAMM</name>
<feature type="signal peptide" evidence="1">
    <location>
        <begin position="1"/>
        <end position="23"/>
    </location>
</feature>
<dbReference type="AlphaFoldDB" id="A0A1X9N5P3"/>
<dbReference type="KEGG" id="osg:BST96_04405"/>
<evidence type="ECO:0000256" key="1">
    <source>
        <dbReference type="SAM" id="SignalP"/>
    </source>
</evidence>
<dbReference type="Proteomes" id="UP000193450">
    <property type="component" value="Chromosome"/>
</dbReference>
<dbReference type="OrthoDB" id="9823605at2"/>
<keyword evidence="3" id="KW-1185">Reference proteome</keyword>
<feature type="chain" id="PRO_5012304725" evidence="1">
    <location>
        <begin position="24"/>
        <end position="243"/>
    </location>
</feature>
<reference evidence="2 3" key="1">
    <citation type="submission" date="2016-11" db="EMBL/GenBank/DDBJ databases">
        <title>Trade-off between light-utilization and light-protection in marine flavobacteria.</title>
        <authorList>
            <person name="Kumagai Y."/>
        </authorList>
    </citation>
    <scope>NUCLEOTIDE SEQUENCE [LARGE SCALE GENOMIC DNA]</scope>
    <source>
        <strain evidence="2 3">NBRC 107125</strain>
    </source>
</reference>
<proteinExistence type="predicted"/>
<evidence type="ECO:0000313" key="2">
    <source>
        <dbReference type="EMBL" id="ARN73420.1"/>
    </source>
</evidence>
<dbReference type="STRING" id="716816.BST96_04405"/>
<dbReference type="EMBL" id="CP019343">
    <property type="protein sequence ID" value="ARN73420.1"/>
    <property type="molecule type" value="Genomic_DNA"/>
</dbReference>
<gene>
    <name evidence="2" type="ORF">BST96_04405</name>
</gene>
<evidence type="ECO:0000313" key="3">
    <source>
        <dbReference type="Proteomes" id="UP000193450"/>
    </source>
</evidence>
<protein>
    <submittedName>
        <fullName evidence="2">Uncharacterized protein</fullName>
    </submittedName>
</protein>
<dbReference type="RefSeq" id="WP_085757531.1">
    <property type="nucleotide sequence ID" value="NZ_CP019343.1"/>
</dbReference>
<organism evidence="2 3">
    <name type="scientific">Oceanicoccus sagamiensis</name>
    <dbReference type="NCBI Taxonomy" id="716816"/>
    <lineage>
        <taxon>Bacteria</taxon>
        <taxon>Pseudomonadati</taxon>
        <taxon>Pseudomonadota</taxon>
        <taxon>Gammaproteobacteria</taxon>
        <taxon>Cellvibrionales</taxon>
        <taxon>Spongiibacteraceae</taxon>
        <taxon>Oceanicoccus</taxon>
    </lineage>
</organism>
<keyword evidence="1" id="KW-0732">Signal</keyword>
<accession>A0A1X9N5P3</accession>